<accession>A0A8T0S670</accession>
<feature type="compositionally biased region" description="Basic and acidic residues" evidence="1">
    <location>
        <begin position="51"/>
        <end position="65"/>
    </location>
</feature>
<evidence type="ECO:0000313" key="3">
    <source>
        <dbReference type="Proteomes" id="UP000823388"/>
    </source>
</evidence>
<gene>
    <name evidence="2" type="ORF">PVAP13_5NG545601</name>
</gene>
<name>A0A8T0S670_PANVG</name>
<evidence type="ECO:0000256" key="1">
    <source>
        <dbReference type="SAM" id="MobiDB-lite"/>
    </source>
</evidence>
<keyword evidence="3" id="KW-1185">Reference proteome</keyword>
<dbReference type="EMBL" id="CM029046">
    <property type="protein sequence ID" value="KAG2592588.1"/>
    <property type="molecule type" value="Genomic_DNA"/>
</dbReference>
<comment type="caution">
    <text evidence="2">The sequence shown here is derived from an EMBL/GenBank/DDBJ whole genome shotgun (WGS) entry which is preliminary data.</text>
</comment>
<sequence>MATRSDGPVMDGPASLAENHLRQTHKPIVSRKPSPRPREIHHPLQTTATRRSKEGSTRGELHDGRSSCICGCPRCHQRRTMVVVRVGVEHADAAATQTLAPAAALCRRGSSNSISLRTYVSNDDALLISSSCGTNY</sequence>
<proteinExistence type="predicted"/>
<reference evidence="2" key="1">
    <citation type="submission" date="2020-05" db="EMBL/GenBank/DDBJ databases">
        <title>WGS assembly of Panicum virgatum.</title>
        <authorList>
            <person name="Lovell J.T."/>
            <person name="Jenkins J."/>
            <person name="Shu S."/>
            <person name="Juenger T.E."/>
            <person name="Schmutz J."/>
        </authorList>
    </citation>
    <scope>NUCLEOTIDE SEQUENCE</scope>
    <source>
        <strain evidence="2">AP13</strain>
    </source>
</reference>
<feature type="region of interest" description="Disordered" evidence="1">
    <location>
        <begin position="1"/>
        <end position="66"/>
    </location>
</feature>
<organism evidence="2 3">
    <name type="scientific">Panicum virgatum</name>
    <name type="common">Blackwell switchgrass</name>
    <dbReference type="NCBI Taxonomy" id="38727"/>
    <lineage>
        <taxon>Eukaryota</taxon>
        <taxon>Viridiplantae</taxon>
        <taxon>Streptophyta</taxon>
        <taxon>Embryophyta</taxon>
        <taxon>Tracheophyta</taxon>
        <taxon>Spermatophyta</taxon>
        <taxon>Magnoliopsida</taxon>
        <taxon>Liliopsida</taxon>
        <taxon>Poales</taxon>
        <taxon>Poaceae</taxon>
        <taxon>PACMAD clade</taxon>
        <taxon>Panicoideae</taxon>
        <taxon>Panicodae</taxon>
        <taxon>Paniceae</taxon>
        <taxon>Panicinae</taxon>
        <taxon>Panicum</taxon>
        <taxon>Panicum sect. Hiantes</taxon>
    </lineage>
</organism>
<evidence type="ECO:0000313" key="2">
    <source>
        <dbReference type="EMBL" id="KAG2592588.1"/>
    </source>
</evidence>
<dbReference type="AlphaFoldDB" id="A0A8T0S670"/>
<dbReference type="Proteomes" id="UP000823388">
    <property type="component" value="Chromosome 5N"/>
</dbReference>
<protein>
    <submittedName>
        <fullName evidence="2">Uncharacterized protein</fullName>
    </submittedName>
</protein>
<feature type="compositionally biased region" description="Basic residues" evidence="1">
    <location>
        <begin position="22"/>
        <end position="35"/>
    </location>
</feature>